<sequence>MTVTSNSLDVPFSGFMFLQGDNVEISLIEGYSNSHMDETDMMVYFGISEFFFNSIGMLLYRSGPILLDVPRVRPADGTLKPHKVLQ</sequence>
<evidence type="ECO:0000259" key="2">
    <source>
        <dbReference type="Pfam" id="PF02886"/>
    </source>
</evidence>
<dbReference type="AlphaFoldDB" id="A0A6G1PW13"/>
<protein>
    <recommendedName>
        <fullName evidence="2">Lipid-binding serum glycoprotein C-terminal domain-containing protein</fullName>
    </recommendedName>
</protein>
<dbReference type="GO" id="GO:0008289">
    <property type="term" value="F:lipid binding"/>
    <property type="evidence" value="ECO:0007669"/>
    <property type="project" value="InterPro"/>
</dbReference>
<proteinExistence type="predicted"/>
<dbReference type="EMBL" id="CM015721">
    <property type="protein sequence ID" value="KAF3694510.1"/>
    <property type="molecule type" value="Genomic_DNA"/>
</dbReference>
<feature type="transmembrane region" description="Helical" evidence="1">
    <location>
        <begin position="41"/>
        <end position="60"/>
    </location>
</feature>
<feature type="domain" description="Lipid-binding serum glycoprotein C-terminal" evidence="2">
    <location>
        <begin position="7"/>
        <end position="66"/>
    </location>
</feature>
<dbReference type="InterPro" id="IPR001124">
    <property type="entry name" value="Lipid-bd_serum_glycop_C"/>
</dbReference>
<dbReference type="Proteomes" id="UP000503349">
    <property type="component" value="Chromosome 10"/>
</dbReference>
<keyword evidence="1" id="KW-1133">Transmembrane helix</keyword>
<evidence type="ECO:0000313" key="3">
    <source>
        <dbReference type="EMBL" id="KAF3694510.1"/>
    </source>
</evidence>
<evidence type="ECO:0000313" key="4">
    <source>
        <dbReference type="Proteomes" id="UP000503349"/>
    </source>
</evidence>
<reference evidence="3 4" key="1">
    <citation type="submission" date="2019-02" db="EMBL/GenBank/DDBJ databases">
        <title>Opniocepnalus argus genome.</title>
        <authorList>
            <person name="Zhou C."/>
            <person name="Xiao S."/>
        </authorList>
    </citation>
    <scope>NUCLEOTIDE SEQUENCE [LARGE SCALE GENOMIC DNA]</scope>
    <source>
        <strain evidence="3">OARG1902GOOAL</strain>
        <tissue evidence="3">Muscle</tissue>
    </source>
</reference>
<gene>
    <name evidence="3" type="ORF">EXN66_Car010186</name>
</gene>
<reference evidence="4" key="2">
    <citation type="submission" date="2019-02" db="EMBL/GenBank/DDBJ databases">
        <title>Opniocepnalus argus Var Kimnra genome.</title>
        <authorList>
            <person name="Zhou C."/>
            <person name="Xiao S."/>
        </authorList>
    </citation>
    <scope>NUCLEOTIDE SEQUENCE [LARGE SCALE GENOMIC DNA]</scope>
</reference>
<dbReference type="Pfam" id="PF02886">
    <property type="entry name" value="LBP_BPI_CETP_C"/>
    <property type="match status" value="1"/>
</dbReference>
<evidence type="ECO:0000256" key="1">
    <source>
        <dbReference type="SAM" id="Phobius"/>
    </source>
</evidence>
<keyword evidence="1" id="KW-0472">Membrane</keyword>
<dbReference type="InterPro" id="IPR017943">
    <property type="entry name" value="Bactericidal_perm-incr_a/b_dom"/>
</dbReference>
<name>A0A6G1PW13_CHAAH</name>
<keyword evidence="4" id="KW-1185">Reference proteome</keyword>
<keyword evidence="1" id="KW-0812">Transmembrane</keyword>
<accession>A0A6G1PW13</accession>
<dbReference type="Gene3D" id="3.15.20.10">
    <property type="entry name" value="Bactericidal permeability-increasing protein, domain 2"/>
    <property type="match status" value="1"/>
</dbReference>
<organism evidence="3 4">
    <name type="scientific">Channa argus</name>
    <name type="common">Northern snakehead</name>
    <name type="synonym">Ophicephalus argus</name>
    <dbReference type="NCBI Taxonomy" id="215402"/>
    <lineage>
        <taxon>Eukaryota</taxon>
        <taxon>Metazoa</taxon>
        <taxon>Chordata</taxon>
        <taxon>Craniata</taxon>
        <taxon>Vertebrata</taxon>
        <taxon>Euteleostomi</taxon>
        <taxon>Actinopterygii</taxon>
        <taxon>Neopterygii</taxon>
        <taxon>Teleostei</taxon>
        <taxon>Neoteleostei</taxon>
        <taxon>Acanthomorphata</taxon>
        <taxon>Anabantaria</taxon>
        <taxon>Anabantiformes</taxon>
        <taxon>Channoidei</taxon>
        <taxon>Channidae</taxon>
        <taxon>Channa</taxon>
    </lineage>
</organism>
<dbReference type="SUPFAM" id="SSF55394">
    <property type="entry name" value="Bactericidal permeability-increasing protein, BPI"/>
    <property type="match status" value="1"/>
</dbReference>